<evidence type="ECO:0008006" key="5">
    <source>
        <dbReference type="Google" id="ProtNLM"/>
    </source>
</evidence>
<accession>A0A136ISV3</accession>
<feature type="signal peptide" evidence="2">
    <location>
        <begin position="1"/>
        <end position="19"/>
    </location>
</feature>
<name>A0A136ISV3_9PEZI</name>
<dbReference type="Gene3D" id="2.60.40.420">
    <property type="entry name" value="Cupredoxins - blue copper proteins"/>
    <property type="match status" value="1"/>
</dbReference>
<sequence>MSPSAMLASLLGLAAVASAHPADLRSRFPGVIHEHDVRSPDHPNSNTDGEIGALASRLIPVVVGGAQSLFVPNIVRASVGDIVQFQFSAGNHTVTQSAEGAPCVALQAQNPAAIHSGHIPYTAGQANVGTFNMPVTSSEPMFLFCATGPHCQTGQVMMINPTNDQQLVNYAKAAAGAKQTVDGGPVSGGQLAQIPIGAAAFVPPPPEEAAPGGAAPGGGAAAPAPAPAKPVTSSSARTSAATTARTSAASTSAATTTAAAAKPAATSSAAAAPVAAAPPAHPAAAPPAGGAPAALPSGPKTTLTLFARGPEVTQAAQAL</sequence>
<dbReference type="InterPro" id="IPR052953">
    <property type="entry name" value="Ser-rich/MCO-related"/>
</dbReference>
<dbReference type="AlphaFoldDB" id="A0A136ISV3"/>
<feature type="region of interest" description="Disordered" evidence="1">
    <location>
        <begin position="278"/>
        <end position="302"/>
    </location>
</feature>
<dbReference type="CDD" id="cd00920">
    <property type="entry name" value="Cupredoxin"/>
    <property type="match status" value="1"/>
</dbReference>
<evidence type="ECO:0000256" key="1">
    <source>
        <dbReference type="SAM" id="MobiDB-lite"/>
    </source>
</evidence>
<dbReference type="InParanoid" id="A0A136ISV3"/>
<evidence type="ECO:0000313" key="3">
    <source>
        <dbReference type="EMBL" id="KXJ87899.1"/>
    </source>
</evidence>
<feature type="compositionally biased region" description="Low complexity" evidence="1">
    <location>
        <begin position="232"/>
        <end position="253"/>
    </location>
</feature>
<feature type="region of interest" description="Disordered" evidence="1">
    <location>
        <begin position="200"/>
        <end position="253"/>
    </location>
</feature>
<feature type="chain" id="PRO_5007293078" description="Cupredoxin" evidence="2">
    <location>
        <begin position="20"/>
        <end position="319"/>
    </location>
</feature>
<dbReference type="OrthoDB" id="5421909at2759"/>
<dbReference type="PANTHER" id="PTHR34883:SF17">
    <property type="entry name" value="CUPREDOXIN"/>
    <property type="match status" value="1"/>
</dbReference>
<evidence type="ECO:0000256" key="2">
    <source>
        <dbReference type="SAM" id="SignalP"/>
    </source>
</evidence>
<dbReference type="EMBL" id="KQ964260">
    <property type="protein sequence ID" value="KXJ87899.1"/>
    <property type="molecule type" value="Genomic_DNA"/>
</dbReference>
<dbReference type="PANTHER" id="PTHR34883">
    <property type="entry name" value="SERINE-RICH PROTEIN, PUTATIVE-RELATED-RELATED"/>
    <property type="match status" value="1"/>
</dbReference>
<dbReference type="Proteomes" id="UP000070501">
    <property type="component" value="Unassembled WGS sequence"/>
</dbReference>
<proteinExistence type="predicted"/>
<organism evidence="3 4">
    <name type="scientific">Microdochium bolleyi</name>
    <dbReference type="NCBI Taxonomy" id="196109"/>
    <lineage>
        <taxon>Eukaryota</taxon>
        <taxon>Fungi</taxon>
        <taxon>Dikarya</taxon>
        <taxon>Ascomycota</taxon>
        <taxon>Pezizomycotina</taxon>
        <taxon>Sordariomycetes</taxon>
        <taxon>Xylariomycetidae</taxon>
        <taxon>Xylariales</taxon>
        <taxon>Microdochiaceae</taxon>
        <taxon>Microdochium</taxon>
    </lineage>
</organism>
<keyword evidence="4" id="KW-1185">Reference proteome</keyword>
<dbReference type="InterPro" id="IPR008972">
    <property type="entry name" value="Cupredoxin"/>
</dbReference>
<feature type="compositionally biased region" description="Low complexity" evidence="1">
    <location>
        <begin position="286"/>
        <end position="299"/>
    </location>
</feature>
<evidence type="ECO:0000313" key="4">
    <source>
        <dbReference type="Proteomes" id="UP000070501"/>
    </source>
</evidence>
<protein>
    <recommendedName>
        <fullName evidence="5">Cupredoxin</fullName>
    </recommendedName>
</protein>
<dbReference type="SUPFAM" id="SSF49503">
    <property type="entry name" value="Cupredoxins"/>
    <property type="match status" value="1"/>
</dbReference>
<keyword evidence="2" id="KW-0732">Signal</keyword>
<gene>
    <name evidence="3" type="ORF">Micbo1qcDRAFT_215141</name>
</gene>
<reference evidence="4" key="1">
    <citation type="submission" date="2016-02" db="EMBL/GenBank/DDBJ databases">
        <title>Draft genome sequence of Microdochium bolleyi, a fungal endophyte of beachgrass.</title>
        <authorList>
            <consortium name="DOE Joint Genome Institute"/>
            <person name="David A.S."/>
            <person name="May G."/>
            <person name="Haridas S."/>
            <person name="Lim J."/>
            <person name="Wang M."/>
            <person name="Labutti K."/>
            <person name="Lipzen A."/>
            <person name="Barry K."/>
            <person name="Grigoriev I.V."/>
        </authorList>
    </citation>
    <scope>NUCLEOTIDE SEQUENCE [LARGE SCALE GENOMIC DNA]</scope>
    <source>
        <strain evidence="4">J235TASD1</strain>
    </source>
</reference>